<dbReference type="Gene3D" id="3.10.180.10">
    <property type="entry name" value="2,3-Dihydroxybiphenyl 1,2-Dioxygenase, domain 1"/>
    <property type="match status" value="1"/>
</dbReference>
<dbReference type="Proteomes" id="UP000317646">
    <property type="component" value="Unassembled WGS sequence"/>
</dbReference>
<dbReference type="AlphaFoldDB" id="A0A502GUX3"/>
<sequence length="167" mass="17604">MADAAPAYTAPAGAQVGHVHLQVTDLDRSLAFYQGLLGFELQQRYGEQAAFLGAGGYHHHIGLNTWNSLGGAPARTQGAAGLYHAALLYPTRADLGRVVGRLVAAGYPLRGSADHGVSEAVYLNDPDGNGLELYWDRPRAEWPRDAAGAIAMYTHPLDVGALIAAGN</sequence>
<accession>A0A502GUX3</accession>
<dbReference type="PROSITE" id="PS51819">
    <property type="entry name" value="VOC"/>
    <property type="match status" value="1"/>
</dbReference>
<protein>
    <submittedName>
        <fullName evidence="3">Glyoxalase</fullName>
    </submittedName>
</protein>
<dbReference type="InterPro" id="IPR004360">
    <property type="entry name" value="Glyas_Fos-R_dOase_dom"/>
</dbReference>
<keyword evidence="1" id="KW-0479">Metal-binding</keyword>
<dbReference type="OrthoDB" id="9792626at2"/>
<name>A0A502GUX3_9BACT</name>
<dbReference type="EMBL" id="RCYZ01000004">
    <property type="protein sequence ID" value="TPG66177.1"/>
    <property type="molecule type" value="Genomic_DNA"/>
</dbReference>
<dbReference type="Pfam" id="PF00903">
    <property type="entry name" value="Glyoxalase"/>
    <property type="match status" value="1"/>
</dbReference>
<dbReference type="PANTHER" id="PTHR43279">
    <property type="entry name" value="CATECHOL-2,3-DIOXYGENASE"/>
    <property type="match status" value="1"/>
</dbReference>
<evidence type="ECO:0000256" key="1">
    <source>
        <dbReference type="ARBA" id="ARBA00022723"/>
    </source>
</evidence>
<dbReference type="InterPro" id="IPR037523">
    <property type="entry name" value="VOC_core"/>
</dbReference>
<evidence type="ECO:0000313" key="4">
    <source>
        <dbReference type="Proteomes" id="UP000317646"/>
    </source>
</evidence>
<evidence type="ECO:0000259" key="2">
    <source>
        <dbReference type="PROSITE" id="PS51819"/>
    </source>
</evidence>
<dbReference type="InterPro" id="IPR029068">
    <property type="entry name" value="Glyas_Bleomycin-R_OHBP_Dase"/>
</dbReference>
<dbReference type="GO" id="GO:0004462">
    <property type="term" value="F:lactoylglutathione lyase activity"/>
    <property type="evidence" value="ECO:0007669"/>
    <property type="project" value="InterPro"/>
</dbReference>
<comment type="caution">
    <text evidence="3">The sequence shown here is derived from an EMBL/GenBank/DDBJ whole genome shotgun (WGS) entry which is preliminary data.</text>
</comment>
<dbReference type="PANTHER" id="PTHR43279:SF1">
    <property type="entry name" value="CATECHOL-2,3-DIOXYGENASE"/>
    <property type="match status" value="1"/>
</dbReference>
<evidence type="ECO:0000313" key="3">
    <source>
        <dbReference type="EMBL" id="TPG66177.1"/>
    </source>
</evidence>
<organism evidence="3 4">
    <name type="scientific">Hymenobacter nivis</name>
    <dbReference type="NCBI Taxonomy" id="1850093"/>
    <lineage>
        <taxon>Bacteria</taxon>
        <taxon>Pseudomonadati</taxon>
        <taxon>Bacteroidota</taxon>
        <taxon>Cytophagia</taxon>
        <taxon>Cytophagales</taxon>
        <taxon>Hymenobacteraceae</taxon>
        <taxon>Hymenobacter</taxon>
    </lineage>
</organism>
<dbReference type="PROSITE" id="PS00934">
    <property type="entry name" value="GLYOXALASE_I_1"/>
    <property type="match status" value="1"/>
</dbReference>
<gene>
    <name evidence="3" type="ORF">EAH73_10630</name>
</gene>
<dbReference type="GO" id="GO:0046872">
    <property type="term" value="F:metal ion binding"/>
    <property type="evidence" value="ECO:0007669"/>
    <property type="project" value="UniProtKB-KW"/>
</dbReference>
<dbReference type="SUPFAM" id="SSF54593">
    <property type="entry name" value="Glyoxalase/Bleomycin resistance protein/Dihydroxybiphenyl dioxygenase"/>
    <property type="match status" value="1"/>
</dbReference>
<dbReference type="RefSeq" id="WP_140466490.1">
    <property type="nucleotide sequence ID" value="NZ_RCYZ01000004.1"/>
</dbReference>
<reference evidence="3 4" key="1">
    <citation type="journal article" date="2019" name="Environ. Microbiol.">
        <title>Species interactions and distinct microbial communities in high Arctic permafrost affected cryosols are associated with the CH4 and CO2 gas fluxes.</title>
        <authorList>
            <person name="Altshuler I."/>
            <person name="Hamel J."/>
            <person name="Turney S."/>
            <person name="Magnuson E."/>
            <person name="Levesque R."/>
            <person name="Greer C."/>
            <person name="Whyte L.G."/>
        </authorList>
    </citation>
    <scope>NUCLEOTIDE SEQUENCE [LARGE SCALE GENOMIC DNA]</scope>
    <source>
        <strain evidence="3 4">S9.2P</strain>
    </source>
</reference>
<feature type="domain" description="VOC" evidence="2">
    <location>
        <begin position="15"/>
        <end position="136"/>
    </location>
</feature>
<proteinExistence type="predicted"/>
<dbReference type="InterPro" id="IPR018146">
    <property type="entry name" value="Glyoxalase_1_CS"/>
</dbReference>
<keyword evidence="4" id="KW-1185">Reference proteome</keyword>